<gene>
    <name evidence="6" type="primary">SLC39A1</name>
    <name evidence="6" type="ORF">T11_15568</name>
</gene>
<evidence type="ECO:0000313" key="6">
    <source>
        <dbReference type="EMBL" id="KRZ06347.1"/>
    </source>
</evidence>
<feature type="transmembrane region" description="Helical" evidence="5">
    <location>
        <begin position="144"/>
        <end position="168"/>
    </location>
</feature>
<dbReference type="OrthoDB" id="448280at2759"/>
<evidence type="ECO:0000256" key="4">
    <source>
        <dbReference type="ARBA" id="ARBA00023136"/>
    </source>
</evidence>
<evidence type="ECO:0000313" key="7">
    <source>
        <dbReference type="Proteomes" id="UP000055024"/>
    </source>
</evidence>
<keyword evidence="4 5" id="KW-0472">Membrane</keyword>
<dbReference type="GO" id="GO:0005886">
    <property type="term" value="C:plasma membrane"/>
    <property type="evidence" value="ECO:0007669"/>
    <property type="project" value="TreeGrafter"/>
</dbReference>
<comment type="caution">
    <text evidence="6">The sequence shown here is derived from an EMBL/GenBank/DDBJ whole genome shotgun (WGS) entry which is preliminary data.</text>
</comment>
<sequence>MIILKLLNALDDHSNYFAFQNWKNCLHTITLQKKIYSLKLSIHSYMQLCIPTGWLDNYFYRVKFYNIVLEIQFKLFGTATSFYSKVGTTKLFYCVTYSLINMELWILKMLLLLLMTIITMFFGSLPVLMVACVDKKWFNYNHKWQSTIICAVTCASGGIFFGTCFLHLMPEAREAFEFIAKDFNFPEIPLSEIVACIGFFFIFLLEEVTVICVGNKNSTDKVENCSSIKHSRNGAGIERAESVLDQPDHQVQKYSTASRDKAIDHIHWIRSFTLLMSITFHSVLEGLSIGIQTKETSTVALFIAVISHKILIAFSLGLQFIRTHRNNKKFVFFCVFFFSIASPAGIGIGIGIETAEIDEKLKFLLFMIFSSLSVGTFLYITFFEIIIHELENDQSNLLKIISMMVGCVLIGILLTMTPHSEHWHDDESDNNATLLVT</sequence>
<dbReference type="STRING" id="268475.A0A0V1H775"/>
<evidence type="ECO:0000256" key="1">
    <source>
        <dbReference type="ARBA" id="ARBA00004141"/>
    </source>
</evidence>
<dbReference type="Pfam" id="PF02535">
    <property type="entry name" value="Zip"/>
    <property type="match status" value="1"/>
</dbReference>
<feature type="transmembrane region" description="Helical" evidence="5">
    <location>
        <begin position="268"/>
        <end position="291"/>
    </location>
</feature>
<feature type="transmembrane region" description="Helical" evidence="5">
    <location>
        <begin position="188"/>
        <end position="205"/>
    </location>
</feature>
<evidence type="ECO:0000256" key="5">
    <source>
        <dbReference type="SAM" id="Phobius"/>
    </source>
</evidence>
<proteinExistence type="predicted"/>
<organism evidence="6 7">
    <name type="scientific">Trichinella zimbabwensis</name>
    <dbReference type="NCBI Taxonomy" id="268475"/>
    <lineage>
        <taxon>Eukaryota</taxon>
        <taxon>Metazoa</taxon>
        <taxon>Ecdysozoa</taxon>
        <taxon>Nematoda</taxon>
        <taxon>Enoplea</taxon>
        <taxon>Dorylaimia</taxon>
        <taxon>Trichinellida</taxon>
        <taxon>Trichinellidae</taxon>
        <taxon>Trichinella</taxon>
    </lineage>
</organism>
<protein>
    <submittedName>
        <fullName evidence="6">Zinc transporter ZIP1</fullName>
    </submittedName>
</protein>
<comment type="subcellular location">
    <subcellularLocation>
        <location evidence="1">Membrane</location>
        <topology evidence="1">Multi-pass membrane protein</topology>
    </subcellularLocation>
</comment>
<evidence type="ECO:0000256" key="2">
    <source>
        <dbReference type="ARBA" id="ARBA00022692"/>
    </source>
</evidence>
<feature type="transmembrane region" description="Helical" evidence="5">
    <location>
        <begin position="364"/>
        <end position="385"/>
    </location>
</feature>
<keyword evidence="3 5" id="KW-1133">Transmembrane helix</keyword>
<feature type="transmembrane region" description="Helical" evidence="5">
    <location>
        <begin position="105"/>
        <end position="132"/>
    </location>
</feature>
<feature type="transmembrane region" description="Helical" evidence="5">
    <location>
        <begin position="397"/>
        <end position="416"/>
    </location>
</feature>
<feature type="transmembrane region" description="Helical" evidence="5">
    <location>
        <begin position="297"/>
        <end position="318"/>
    </location>
</feature>
<dbReference type="Proteomes" id="UP000055024">
    <property type="component" value="Unassembled WGS sequence"/>
</dbReference>
<evidence type="ECO:0000256" key="3">
    <source>
        <dbReference type="ARBA" id="ARBA00022989"/>
    </source>
</evidence>
<feature type="transmembrane region" description="Helical" evidence="5">
    <location>
        <begin position="330"/>
        <end position="352"/>
    </location>
</feature>
<accession>A0A0V1H775</accession>
<keyword evidence="7" id="KW-1185">Reference proteome</keyword>
<name>A0A0V1H775_9BILA</name>
<keyword evidence="2 5" id="KW-0812">Transmembrane</keyword>
<dbReference type="PANTHER" id="PTHR11040:SF219">
    <property type="entry name" value="ZRT (ZRT), IRT- (IRT-) LIKE PROTEIN TRANSPORTER"/>
    <property type="match status" value="1"/>
</dbReference>
<reference evidence="6 7" key="1">
    <citation type="submission" date="2015-01" db="EMBL/GenBank/DDBJ databases">
        <title>Evolution of Trichinella species and genotypes.</title>
        <authorList>
            <person name="Korhonen P.K."/>
            <person name="Edoardo P."/>
            <person name="Giuseppe L.R."/>
            <person name="Gasser R.B."/>
        </authorList>
    </citation>
    <scope>NUCLEOTIDE SEQUENCE [LARGE SCALE GENOMIC DNA]</scope>
    <source>
        <strain evidence="6">ISS1029</strain>
    </source>
</reference>
<dbReference type="GO" id="GO:0005385">
    <property type="term" value="F:zinc ion transmembrane transporter activity"/>
    <property type="evidence" value="ECO:0007669"/>
    <property type="project" value="TreeGrafter"/>
</dbReference>
<dbReference type="EMBL" id="JYDP01000120">
    <property type="protein sequence ID" value="KRZ06347.1"/>
    <property type="molecule type" value="Genomic_DNA"/>
</dbReference>
<dbReference type="AlphaFoldDB" id="A0A0V1H775"/>
<dbReference type="PANTHER" id="PTHR11040">
    <property type="entry name" value="ZINC/IRON TRANSPORTER"/>
    <property type="match status" value="1"/>
</dbReference>
<dbReference type="InterPro" id="IPR003689">
    <property type="entry name" value="ZIP"/>
</dbReference>